<feature type="domain" description="PilZ" evidence="1">
    <location>
        <begin position="6"/>
        <end position="104"/>
    </location>
</feature>
<sequence length="142" mass="16306">MNISNQRRIQRHQLPYYLNVFNRHTDKPLGFIGNLSEGGLMLISRYPMMLQERFDMRLKIPGQVGQLRFVDFSAISLWSREDVTPGSYDTGFELITPPAEIMEMIAALHHYFSFQPSPHAPLIQPPPFAADRSPDHDCCCGR</sequence>
<keyword evidence="3" id="KW-1185">Reference proteome</keyword>
<dbReference type="RefSeq" id="WP_102827531.1">
    <property type="nucleotide sequence ID" value="NZ_CP065721.1"/>
</dbReference>
<dbReference type="Pfam" id="PF07238">
    <property type="entry name" value="PilZ"/>
    <property type="match status" value="1"/>
</dbReference>
<proteinExistence type="predicted"/>
<evidence type="ECO:0000313" key="2">
    <source>
        <dbReference type="EMBL" id="PNF78187.1"/>
    </source>
</evidence>
<accession>A0A8E2QGB6</accession>
<evidence type="ECO:0000313" key="3">
    <source>
        <dbReference type="Proteomes" id="UP000235881"/>
    </source>
</evidence>
<organism evidence="2 3">
    <name type="scientific">Stutzerimonas degradans</name>
    <dbReference type="NCBI Taxonomy" id="2968968"/>
    <lineage>
        <taxon>Bacteria</taxon>
        <taxon>Pseudomonadati</taxon>
        <taxon>Pseudomonadota</taxon>
        <taxon>Gammaproteobacteria</taxon>
        <taxon>Pseudomonadales</taxon>
        <taxon>Pseudomonadaceae</taxon>
        <taxon>Stutzerimonas</taxon>
    </lineage>
</organism>
<dbReference type="AlphaFoldDB" id="A0A8E2QGB6"/>
<protein>
    <submittedName>
        <fullName evidence="2">PilZ domain-containing protein</fullName>
    </submittedName>
</protein>
<evidence type="ECO:0000259" key="1">
    <source>
        <dbReference type="Pfam" id="PF07238"/>
    </source>
</evidence>
<comment type="caution">
    <text evidence="2">The sequence shown here is derived from an EMBL/GenBank/DDBJ whole genome shotgun (WGS) entry which is preliminary data.</text>
</comment>
<dbReference type="Proteomes" id="UP000235881">
    <property type="component" value="Unassembled WGS sequence"/>
</dbReference>
<gene>
    <name evidence="2" type="ORF">CXK95_02525</name>
</gene>
<dbReference type="InterPro" id="IPR009875">
    <property type="entry name" value="PilZ_domain"/>
</dbReference>
<reference evidence="2 3" key="1">
    <citation type="submission" date="2018-01" db="EMBL/GenBank/DDBJ databases">
        <title>Denitrification phenotypes of diverse strains of Pseudomonas stutzeri.</title>
        <authorList>
            <person name="Milligan D.A."/>
            <person name="Bergaust L."/>
            <person name="Bakken L.R."/>
            <person name="Frostegard A."/>
        </authorList>
    </citation>
    <scope>NUCLEOTIDE SEQUENCE [LARGE SCALE GENOMIC DNA]</scope>
    <source>
        <strain evidence="2 3">DSM 50238</strain>
    </source>
</reference>
<dbReference type="EMBL" id="POUK01000001">
    <property type="protein sequence ID" value="PNF78187.1"/>
    <property type="molecule type" value="Genomic_DNA"/>
</dbReference>
<dbReference type="GO" id="GO:0035438">
    <property type="term" value="F:cyclic-di-GMP binding"/>
    <property type="evidence" value="ECO:0007669"/>
    <property type="project" value="InterPro"/>
</dbReference>
<name>A0A8E2QGB6_9GAMM</name>